<dbReference type="HAMAP" id="MF_01877">
    <property type="entry name" value="16SrRNA_methyltr_I"/>
    <property type="match status" value="1"/>
</dbReference>
<proteinExistence type="inferred from homology"/>
<accession>A0A5M9QUM0</accession>
<evidence type="ECO:0000256" key="5">
    <source>
        <dbReference type="ARBA" id="ARBA00022691"/>
    </source>
</evidence>
<comment type="similarity">
    <text evidence="6">Belongs to the methyltransferase superfamily. RsmI family.</text>
</comment>
<dbReference type="InterPro" id="IPR008189">
    <property type="entry name" value="rRNA_ssu_MeTfrase_I"/>
</dbReference>
<comment type="function">
    <text evidence="6">Catalyzes the 2'-O-methylation of the ribose of cytidine 1402 (C1402) in 16S rRNA.</text>
</comment>
<comment type="subcellular location">
    <subcellularLocation>
        <location evidence="6">Cytoplasm</location>
    </subcellularLocation>
</comment>
<evidence type="ECO:0000259" key="7">
    <source>
        <dbReference type="Pfam" id="PF00590"/>
    </source>
</evidence>
<dbReference type="EMBL" id="VXKE01000001">
    <property type="protein sequence ID" value="KAA8711472.1"/>
    <property type="molecule type" value="Genomic_DNA"/>
</dbReference>
<dbReference type="CDD" id="cd11648">
    <property type="entry name" value="RsmI"/>
    <property type="match status" value="1"/>
</dbReference>
<dbReference type="SUPFAM" id="SSF53790">
    <property type="entry name" value="Tetrapyrrole methylase"/>
    <property type="match status" value="1"/>
</dbReference>
<dbReference type="Gene3D" id="3.30.950.10">
    <property type="entry name" value="Methyltransferase, Cobalt-precorrin-4 Transmethylase, Domain 2"/>
    <property type="match status" value="1"/>
</dbReference>
<protein>
    <recommendedName>
        <fullName evidence="6">Ribosomal RNA small subunit methyltransferase I</fullName>
        <ecNumber evidence="6">2.1.1.198</ecNumber>
    </recommendedName>
    <alternativeName>
        <fullName evidence="6">16S rRNA 2'-O-ribose C1402 methyltransferase</fullName>
    </alternativeName>
    <alternativeName>
        <fullName evidence="6">rRNA (cytidine-2'-O-)-methyltransferase RsmI</fullName>
    </alternativeName>
</protein>
<dbReference type="GO" id="GO:0005737">
    <property type="term" value="C:cytoplasm"/>
    <property type="evidence" value="ECO:0007669"/>
    <property type="project" value="UniProtKB-SubCell"/>
</dbReference>
<evidence type="ECO:0000256" key="4">
    <source>
        <dbReference type="ARBA" id="ARBA00022679"/>
    </source>
</evidence>
<evidence type="ECO:0000313" key="8">
    <source>
        <dbReference type="EMBL" id="KAA8711472.1"/>
    </source>
</evidence>
<name>A0A5M9QUM0_9HELI</name>
<evidence type="ECO:0000313" key="9">
    <source>
        <dbReference type="Proteomes" id="UP000323707"/>
    </source>
</evidence>
<dbReference type="InterPro" id="IPR018063">
    <property type="entry name" value="SAM_MeTrfase_RsmI_CS"/>
</dbReference>
<dbReference type="PROSITE" id="PS01296">
    <property type="entry name" value="RSMI"/>
    <property type="match status" value="1"/>
</dbReference>
<dbReference type="PIRSF" id="PIRSF005917">
    <property type="entry name" value="MTase_YraL"/>
    <property type="match status" value="1"/>
</dbReference>
<dbReference type="Pfam" id="PF00590">
    <property type="entry name" value="TP_methylase"/>
    <property type="match status" value="1"/>
</dbReference>
<gene>
    <name evidence="6 8" type="primary">rsmI</name>
    <name evidence="8" type="ORF">F4V45_00385</name>
</gene>
<reference evidence="8 9" key="1">
    <citation type="submission" date="2019-09" db="EMBL/GenBank/DDBJ databases">
        <title>Draft genome sequence of various Type strains from the CCUG.</title>
        <authorList>
            <person name="Pineiro-Iglesias B."/>
            <person name="Tunovic T."/>
            <person name="Unosson C."/>
            <person name="Inganas E."/>
            <person name="Ohlen M."/>
            <person name="Cardew S."/>
            <person name="Jensie-Markopoulos S."/>
            <person name="Salva-Serra F."/>
            <person name="Jaen-Luchoro D."/>
            <person name="Karlsson R."/>
            <person name="Svensson-Stadler L."/>
            <person name="Chun J."/>
            <person name="Moore E."/>
        </authorList>
    </citation>
    <scope>NUCLEOTIDE SEQUENCE [LARGE SCALE GENOMIC DNA]</scope>
    <source>
        <strain evidence="8 9">CCUG 32756T</strain>
    </source>
</reference>
<evidence type="ECO:0000256" key="1">
    <source>
        <dbReference type="ARBA" id="ARBA00022490"/>
    </source>
</evidence>
<dbReference type="RefSeq" id="WP_150336561.1">
    <property type="nucleotide sequence ID" value="NZ_JAERIX010000056.1"/>
</dbReference>
<dbReference type="InterPro" id="IPR014777">
    <property type="entry name" value="4pyrrole_Mease_sub1"/>
</dbReference>
<comment type="caution">
    <text evidence="8">The sequence shown here is derived from an EMBL/GenBank/DDBJ whole genome shotgun (WGS) entry which is preliminary data.</text>
</comment>
<sequence length="292" mass="32341">MLLLVPTPIGNLGDITIRSLLALASAEVVLCEDTRVAKRLYHLLNERFAPVLPLLSDRAELALDSTKRRFIPLHSHNQSQFIASLDPGFFCDEVVYISDAGMPSICDPGAELVRYCLEHSISYDVLPGACALVAGFAHSGISSQEFVFGGFLAHKKQDKKQQILRLLESSAPIIFYESPHRVLESVRDIAELVPSAFMVAIKEISKLHQSRIQGTPQEVLQALEHANIQGEWILVLHAKALPKISLYESDVFSLPLAPKHKAKLLSRLNGIDTKTLYEQIIRDQGRCDEGGL</sequence>
<dbReference type="NCBIfam" id="TIGR00096">
    <property type="entry name" value="16S rRNA (cytidine(1402)-2'-O)-methyltransferase"/>
    <property type="match status" value="1"/>
</dbReference>
<dbReference type="EC" id="2.1.1.198" evidence="6"/>
<keyword evidence="1 6" id="KW-0963">Cytoplasm</keyword>
<comment type="catalytic activity">
    <reaction evidence="6">
        <text>cytidine(1402) in 16S rRNA + S-adenosyl-L-methionine = 2'-O-methylcytidine(1402) in 16S rRNA + S-adenosyl-L-homocysteine + H(+)</text>
        <dbReference type="Rhea" id="RHEA:42924"/>
        <dbReference type="Rhea" id="RHEA-COMP:10285"/>
        <dbReference type="Rhea" id="RHEA-COMP:10286"/>
        <dbReference type="ChEBI" id="CHEBI:15378"/>
        <dbReference type="ChEBI" id="CHEBI:57856"/>
        <dbReference type="ChEBI" id="CHEBI:59789"/>
        <dbReference type="ChEBI" id="CHEBI:74495"/>
        <dbReference type="ChEBI" id="CHEBI:82748"/>
        <dbReference type="EC" id="2.1.1.198"/>
    </reaction>
</comment>
<dbReference type="InterPro" id="IPR000878">
    <property type="entry name" value="4pyrrol_Mease"/>
</dbReference>
<dbReference type="GO" id="GO:0070677">
    <property type="term" value="F:rRNA (cytosine-2'-O-)-methyltransferase activity"/>
    <property type="evidence" value="ECO:0007669"/>
    <property type="project" value="UniProtKB-UniRule"/>
</dbReference>
<keyword evidence="4 6" id="KW-0808">Transferase</keyword>
<dbReference type="InterPro" id="IPR035996">
    <property type="entry name" value="4pyrrol_Methylase_sf"/>
</dbReference>
<dbReference type="InterPro" id="IPR014776">
    <property type="entry name" value="4pyrrole_Mease_sub2"/>
</dbReference>
<evidence type="ECO:0000256" key="2">
    <source>
        <dbReference type="ARBA" id="ARBA00022552"/>
    </source>
</evidence>
<organism evidence="8 9">
    <name type="scientific">Helicobacter canis</name>
    <dbReference type="NCBI Taxonomy" id="29419"/>
    <lineage>
        <taxon>Bacteria</taxon>
        <taxon>Pseudomonadati</taxon>
        <taxon>Campylobacterota</taxon>
        <taxon>Epsilonproteobacteria</taxon>
        <taxon>Campylobacterales</taxon>
        <taxon>Helicobacteraceae</taxon>
        <taxon>Helicobacter</taxon>
    </lineage>
</organism>
<keyword evidence="3 6" id="KW-0489">Methyltransferase</keyword>
<keyword evidence="5 6" id="KW-0949">S-adenosyl-L-methionine</keyword>
<dbReference type="Proteomes" id="UP000323707">
    <property type="component" value="Unassembled WGS sequence"/>
</dbReference>
<feature type="domain" description="Tetrapyrrole methylase" evidence="7">
    <location>
        <begin position="1"/>
        <end position="218"/>
    </location>
</feature>
<evidence type="ECO:0000256" key="3">
    <source>
        <dbReference type="ARBA" id="ARBA00022603"/>
    </source>
</evidence>
<dbReference type="PANTHER" id="PTHR46111">
    <property type="entry name" value="RIBOSOMAL RNA SMALL SUBUNIT METHYLTRANSFERASE I"/>
    <property type="match status" value="1"/>
</dbReference>
<keyword evidence="2 6" id="KW-0698">rRNA processing</keyword>
<dbReference type="AlphaFoldDB" id="A0A5M9QUM0"/>
<evidence type="ECO:0000256" key="6">
    <source>
        <dbReference type="HAMAP-Rule" id="MF_01877"/>
    </source>
</evidence>
<dbReference type="Gene3D" id="3.40.1010.10">
    <property type="entry name" value="Cobalt-precorrin-4 Transmethylase, Domain 1"/>
    <property type="match status" value="1"/>
</dbReference>
<dbReference type="PANTHER" id="PTHR46111:SF1">
    <property type="entry name" value="RIBOSOMAL RNA SMALL SUBUNIT METHYLTRANSFERASE I"/>
    <property type="match status" value="1"/>
</dbReference>